<dbReference type="SUPFAM" id="SSF47672">
    <property type="entry name" value="Transferrin receptor-like dimerisation domain"/>
    <property type="match status" value="1"/>
</dbReference>
<evidence type="ECO:0000259" key="2">
    <source>
        <dbReference type="Pfam" id="PF04253"/>
    </source>
</evidence>
<reference evidence="6" key="1">
    <citation type="submission" date="2016-06" db="UniProtKB">
        <authorList>
            <consortium name="WormBaseParasite"/>
        </authorList>
    </citation>
    <scope>IDENTIFICATION</scope>
</reference>
<dbReference type="PANTHER" id="PTHR10404">
    <property type="entry name" value="N-ACETYLATED-ALPHA-LINKED ACIDIC DIPEPTIDASE"/>
    <property type="match status" value="1"/>
</dbReference>
<accession>A0A183TZT4</accession>
<evidence type="ECO:0000259" key="3">
    <source>
        <dbReference type="Pfam" id="PF04389"/>
    </source>
</evidence>
<dbReference type="InterPro" id="IPR036757">
    <property type="entry name" value="TFR-like_dimer_dom_sf"/>
</dbReference>
<dbReference type="Gene3D" id="3.40.630.10">
    <property type="entry name" value="Zn peptidases"/>
    <property type="match status" value="1"/>
</dbReference>
<gene>
    <name evidence="4" type="ORF">TCNE_LOCUS1754</name>
</gene>
<keyword evidence="5" id="KW-1185">Reference proteome</keyword>
<dbReference type="InterPro" id="IPR007365">
    <property type="entry name" value="TFR-like_dimer_dom"/>
</dbReference>
<dbReference type="FunFam" id="3.40.630.10:FF:000101">
    <property type="entry name" value="N-acetylated alpha-linked acidic dipeptidase like 1"/>
    <property type="match status" value="1"/>
</dbReference>
<feature type="domain" description="Transferrin receptor-like dimerisation" evidence="2">
    <location>
        <begin position="395"/>
        <end position="521"/>
    </location>
</feature>
<organism evidence="5 6">
    <name type="scientific">Toxocara canis</name>
    <name type="common">Canine roundworm</name>
    <dbReference type="NCBI Taxonomy" id="6265"/>
    <lineage>
        <taxon>Eukaryota</taxon>
        <taxon>Metazoa</taxon>
        <taxon>Ecdysozoa</taxon>
        <taxon>Nematoda</taxon>
        <taxon>Chromadorea</taxon>
        <taxon>Rhabditida</taxon>
        <taxon>Spirurina</taxon>
        <taxon>Ascaridomorpha</taxon>
        <taxon>Ascaridoidea</taxon>
        <taxon>Toxocaridae</taxon>
        <taxon>Toxocara</taxon>
    </lineage>
</organism>
<evidence type="ECO:0000313" key="5">
    <source>
        <dbReference type="Proteomes" id="UP000050794"/>
    </source>
</evidence>
<protein>
    <submittedName>
        <fullName evidence="6">Peptidase_M28 domain-containing protein</fullName>
    </submittedName>
</protein>
<dbReference type="Pfam" id="PF04389">
    <property type="entry name" value="Peptidase_M28"/>
    <property type="match status" value="1"/>
</dbReference>
<dbReference type="SUPFAM" id="SSF52025">
    <property type="entry name" value="PA domain"/>
    <property type="match status" value="1"/>
</dbReference>
<dbReference type="AlphaFoldDB" id="A0A183TZT4"/>
<feature type="domain" description="Peptidase M28" evidence="3">
    <location>
        <begin position="111"/>
        <end position="314"/>
    </location>
</feature>
<dbReference type="Gene3D" id="3.50.30.30">
    <property type="match status" value="1"/>
</dbReference>
<proteinExistence type="inferred from homology"/>
<dbReference type="InterPro" id="IPR039373">
    <property type="entry name" value="Peptidase_M28B"/>
</dbReference>
<dbReference type="InterPro" id="IPR046450">
    <property type="entry name" value="PA_dom_sf"/>
</dbReference>
<dbReference type="Pfam" id="PF04253">
    <property type="entry name" value="TFR_dimer"/>
    <property type="match status" value="1"/>
</dbReference>
<dbReference type="SUPFAM" id="SSF53187">
    <property type="entry name" value="Zn-dependent exopeptidases"/>
    <property type="match status" value="1"/>
</dbReference>
<dbReference type="InterPro" id="IPR007484">
    <property type="entry name" value="Peptidase_M28"/>
</dbReference>
<name>A0A183TZT4_TOXCA</name>
<evidence type="ECO:0000256" key="1">
    <source>
        <dbReference type="ARBA" id="ARBA00005634"/>
    </source>
</evidence>
<dbReference type="PANTHER" id="PTHR10404:SF77">
    <property type="entry name" value="GLUTAMATE CARBOXYPEPTIDASE 2 HOMOLOG"/>
    <property type="match status" value="1"/>
</dbReference>
<dbReference type="Gene3D" id="1.20.930.40">
    <property type="entry name" value="Transferrin receptor-like, dimerisation domain"/>
    <property type="match status" value="1"/>
</dbReference>
<dbReference type="EMBL" id="UYWY01001448">
    <property type="protein sequence ID" value="VDM26778.1"/>
    <property type="molecule type" value="Genomic_DNA"/>
</dbReference>
<evidence type="ECO:0000313" key="6">
    <source>
        <dbReference type="WBParaSite" id="TCNE_0000175301-mRNA-1"/>
    </source>
</evidence>
<reference evidence="4 5" key="2">
    <citation type="submission" date="2018-11" db="EMBL/GenBank/DDBJ databases">
        <authorList>
            <consortium name="Pathogen Informatics"/>
        </authorList>
    </citation>
    <scope>NUCLEOTIDE SEQUENCE [LARGE SCALE GENOMIC DNA]</scope>
</reference>
<comment type="similarity">
    <text evidence="1">Belongs to the peptidase M28 family. M28B subfamily.</text>
</comment>
<sequence>MPLEAVQRGSIMHGNGDPLSPLYPSKKDLYRTKTIQEAKDDGTLPTIPVLPLSYNDAYQILSRMQGRAVPLDWQGGLNITYRVGPHLSGGATVRIDVRSSLQTRLVTIIRNVIGYIHGLDDPDRYVILGNHFDAWVYGSIDPNSGTAVLAEVARAITQTISETNWRPARTIMFCAWDGEEHGLIGSTEFVEQFANILSQRAVVYLNVDNIHSNQSMFASTVPTLYQMTTDVAKRIPNPMVAEVRRGRKTVYDTWIKTFPNEIEFRPDAPRLPVPGAGSDHAAFLNILGIPVVDFTYTNATTYDTYPLYHTLYETPFVNEHIFDTNNFAVWVTYVHAAVGQYWAELAREFTDSAILPLNITDFANSLLRIYARDLKKAIDPLKYYVEPITDAREQLSRLIKNCQEFLRRAYEFDLVIKRTLQNFAINPFDSRRISLINDRIMSVDRCFINPRGLPYQPSNRHVLFSASINDSYKGRVMAAIYDQIDAFEAAKTDKQRQLVGRKLAEQISIVQYSVQCASNTIAKSI</sequence>
<dbReference type="WBParaSite" id="TCNE_0000175301-mRNA-1">
    <property type="protein sequence ID" value="TCNE_0000175301-mRNA-1"/>
    <property type="gene ID" value="TCNE_0000175301"/>
</dbReference>
<evidence type="ECO:0000313" key="4">
    <source>
        <dbReference type="EMBL" id="VDM26778.1"/>
    </source>
</evidence>
<dbReference type="GO" id="GO:0004180">
    <property type="term" value="F:carboxypeptidase activity"/>
    <property type="evidence" value="ECO:0007669"/>
    <property type="project" value="TreeGrafter"/>
</dbReference>
<dbReference type="Proteomes" id="UP000050794">
    <property type="component" value="Unassembled WGS sequence"/>
</dbReference>